<dbReference type="PANTHER" id="PTHR31973">
    <property type="entry name" value="POLYPROTEIN, PUTATIVE-RELATED"/>
    <property type="match status" value="1"/>
</dbReference>
<dbReference type="InterPro" id="IPR007527">
    <property type="entry name" value="Znf_SWIM"/>
</dbReference>
<reference evidence="6 7" key="1">
    <citation type="submission" date="2015-01" db="EMBL/GenBank/DDBJ databases">
        <title>Genome of allotetraploid Gossypium barbadense reveals genomic plasticity and fiber elongation in cotton evolution.</title>
        <authorList>
            <person name="Chen X."/>
            <person name="Liu X."/>
            <person name="Zhao B."/>
            <person name="Zheng H."/>
            <person name="Hu Y."/>
            <person name="Lu G."/>
            <person name="Yang C."/>
            <person name="Chen J."/>
            <person name="Shan C."/>
            <person name="Zhang L."/>
            <person name="Zhou Y."/>
            <person name="Wang L."/>
            <person name="Guo W."/>
            <person name="Bai Y."/>
            <person name="Ruan J."/>
            <person name="Shangguan X."/>
            <person name="Mao Y."/>
            <person name="Jiang J."/>
            <person name="Zhu Y."/>
            <person name="Lei J."/>
            <person name="Kang H."/>
            <person name="Chen S."/>
            <person name="He X."/>
            <person name="Wang R."/>
            <person name="Wang Y."/>
            <person name="Chen J."/>
            <person name="Wang L."/>
            <person name="Yu S."/>
            <person name="Wang B."/>
            <person name="Wei J."/>
            <person name="Song S."/>
            <person name="Lu X."/>
            <person name="Gao Z."/>
            <person name="Gu W."/>
            <person name="Deng X."/>
            <person name="Ma D."/>
            <person name="Wang S."/>
            <person name="Liang W."/>
            <person name="Fang L."/>
            <person name="Cai C."/>
            <person name="Zhu X."/>
            <person name="Zhou B."/>
            <person name="Zhang Y."/>
            <person name="Chen Z."/>
            <person name="Xu S."/>
            <person name="Zhu R."/>
            <person name="Wang S."/>
            <person name="Zhang T."/>
            <person name="Zhao G."/>
        </authorList>
    </citation>
    <scope>NUCLEOTIDE SEQUENCE [LARGE SCALE GENOMIC DNA]</scope>
    <source>
        <strain evidence="7">cv. Xinhai21</strain>
        <tissue evidence="6">Leaf</tissue>
    </source>
</reference>
<dbReference type="EMBL" id="KZ664916">
    <property type="protein sequence ID" value="PPS02487.1"/>
    <property type="molecule type" value="Genomic_DNA"/>
</dbReference>
<evidence type="ECO:0000259" key="5">
    <source>
        <dbReference type="PROSITE" id="PS50966"/>
    </source>
</evidence>
<keyword evidence="1" id="KW-0479">Metal-binding</keyword>
<accession>A0A2P5XGM8</accession>
<gene>
    <name evidence="6" type="ORF">GOBAR_AA18177</name>
</gene>
<dbReference type="InterPro" id="IPR006564">
    <property type="entry name" value="Znf_PMZ"/>
</dbReference>
<keyword evidence="2 4" id="KW-0863">Zinc-finger</keyword>
<dbReference type="AlphaFoldDB" id="A0A2P5XGM8"/>
<dbReference type="PANTHER" id="PTHR31973:SF187">
    <property type="entry name" value="MUTATOR TRANSPOSASE MUDRA PROTEIN"/>
    <property type="match status" value="1"/>
</dbReference>
<feature type="domain" description="SWIM-type" evidence="5">
    <location>
        <begin position="36"/>
        <end position="78"/>
    </location>
</feature>
<proteinExistence type="predicted"/>
<evidence type="ECO:0000313" key="6">
    <source>
        <dbReference type="EMBL" id="PPS02487.1"/>
    </source>
</evidence>
<dbReference type="GO" id="GO:0008270">
    <property type="term" value="F:zinc ion binding"/>
    <property type="evidence" value="ECO:0007669"/>
    <property type="project" value="UniProtKB-KW"/>
</dbReference>
<evidence type="ECO:0000256" key="3">
    <source>
        <dbReference type="ARBA" id="ARBA00022833"/>
    </source>
</evidence>
<evidence type="ECO:0000256" key="4">
    <source>
        <dbReference type="PROSITE-ProRule" id="PRU00325"/>
    </source>
</evidence>
<protein>
    <recommendedName>
        <fullName evidence="5">SWIM-type domain-containing protein</fullName>
    </recommendedName>
</protein>
<organism evidence="6 7">
    <name type="scientific">Gossypium barbadense</name>
    <name type="common">Sea Island cotton</name>
    <name type="synonym">Hibiscus barbadensis</name>
    <dbReference type="NCBI Taxonomy" id="3634"/>
    <lineage>
        <taxon>Eukaryota</taxon>
        <taxon>Viridiplantae</taxon>
        <taxon>Streptophyta</taxon>
        <taxon>Embryophyta</taxon>
        <taxon>Tracheophyta</taxon>
        <taxon>Spermatophyta</taxon>
        <taxon>Magnoliopsida</taxon>
        <taxon>eudicotyledons</taxon>
        <taxon>Gunneridae</taxon>
        <taxon>Pentapetalae</taxon>
        <taxon>rosids</taxon>
        <taxon>malvids</taxon>
        <taxon>Malvales</taxon>
        <taxon>Malvaceae</taxon>
        <taxon>Malvoideae</taxon>
        <taxon>Gossypium</taxon>
    </lineage>
</organism>
<dbReference type="PROSITE" id="PS50966">
    <property type="entry name" value="ZF_SWIM"/>
    <property type="match status" value="1"/>
</dbReference>
<dbReference type="SMART" id="SM00575">
    <property type="entry name" value="ZnF_PMZ"/>
    <property type="match status" value="1"/>
</dbReference>
<name>A0A2P5XGM8_GOSBA</name>
<dbReference type="Proteomes" id="UP000239757">
    <property type="component" value="Unassembled WGS sequence"/>
</dbReference>
<keyword evidence="3" id="KW-0862">Zinc</keyword>
<dbReference type="OrthoDB" id="996872at2759"/>
<evidence type="ECO:0000256" key="2">
    <source>
        <dbReference type="ARBA" id="ARBA00022771"/>
    </source>
</evidence>
<evidence type="ECO:0000313" key="7">
    <source>
        <dbReference type="Proteomes" id="UP000239757"/>
    </source>
</evidence>
<dbReference type="Pfam" id="PF04434">
    <property type="entry name" value="SWIM"/>
    <property type="match status" value="1"/>
</dbReference>
<sequence>MDELRKTNHHTYDWLKKKNPAHWSRCVPSHAGEDQYQVEYGPSSQHVVDLVQNSCSCRNWDLTSIPCMHALTVIHVKNEFPKTYVQTWYTKQTQIQIYSNFVSPVRGPKQWASLSNMLPILPPPLRMPPGRPTKATIRGVAKGKLAKTFQLKDIKFVSEPSKRLPQVSKRVPQLNKVPQLSYLLPQLIKKLPQDKSSH</sequence>
<evidence type="ECO:0000256" key="1">
    <source>
        <dbReference type="ARBA" id="ARBA00022723"/>
    </source>
</evidence>